<organism evidence="2">
    <name type="scientific">Anguilla anguilla</name>
    <name type="common">European freshwater eel</name>
    <name type="synonym">Muraena anguilla</name>
    <dbReference type="NCBI Taxonomy" id="7936"/>
    <lineage>
        <taxon>Eukaryota</taxon>
        <taxon>Metazoa</taxon>
        <taxon>Chordata</taxon>
        <taxon>Craniata</taxon>
        <taxon>Vertebrata</taxon>
        <taxon>Euteleostomi</taxon>
        <taxon>Actinopterygii</taxon>
        <taxon>Neopterygii</taxon>
        <taxon>Teleostei</taxon>
        <taxon>Anguilliformes</taxon>
        <taxon>Anguillidae</taxon>
        <taxon>Anguilla</taxon>
    </lineage>
</organism>
<feature type="region of interest" description="Disordered" evidence="1">
    <location>
        <begin position="1"/>
        <end position="23"/>
    </location>
</feature>
<name>A0A0E9QRU5_ANGAN</name>
<accession>A0A0E9QRU5</accession>
<evidence type="ECO:0000313" key="2">
    <source>
        <dbReference type="EMBL" id="JAH19559.1"/>
    </source>
</evidence>
<reference evidence="2" key="2">
    <citation type="journal article" date="2015" name="Fish Shellfish Immunol.">
        <title>Early steps in the European eel (Anguilla anguilla)-Vibrio vulnificus interaction in the gills: Role of the RtxA13 toxin.</title>
        <authorList>
            <person name="Callol A."/>
            <person name="Pajuelo D."/>
            <person name="Ebbesson L."/>
            <person name="Teles M."/>
            <person name="MacKenzie S."/>
            <person name="Amaro C."/>
        </authorList>
    </citation>
    <scope>NUCLEOTIDE SEQUENCE</scope>
</reference>
<proteinExistence type="predicted"/>
<dbReference type="EMBL" id="GBXM01089018">
    <property type="protein sequence ID" value="JAH19559.1"/>
    <property type="molecule type" value="Transcribed_RNA"/>
</dbReference>
<evidence type="ECO:0000256" key="1">
    <source>
        <dbReference type="SAM" id="MobiDB-lite"/>
    </source>
</evidence>
<reference evidence="2" key="1">
    <citation type="submission" date="2014-11" db="EMBL/GenBank/DDBJ databases">
        <authorList>
            <person name="Amaro Gonzalez C."/>
        </authorList>
    </citation>
    <scope>NUCLEOTIDE SEQUENCE</scope>
</reference>
<feature type="compositionally biased region" description="Basic and acidic residues" evidence="1">
    <location>
        <begin position="1"/>
        <end position="12"/>
    </location>
</feature>
<feature type="compositionally biased region" description="Basic residues" evidence="1">
    <location>
        <begin position="13"/>
        <end position="23"/>
    </location>
</feature>
<protein>
    <submittedName>
        <fullName evidence="2">Uncharacterized protein</fullName>
    </submittedName>
</protein>
<dbReference type="AlphaFoldDB" id="A0A0E9QRU5"/>
<sequence length="23" mass="2851">MIQRHTENDLTYHPRKVPSRQPF</sequence>